<dbReference type="Proteomes" id="UP000030647">
    <property type="component" value="Unassembled WGS sequence"/>
</dbReference>
<dbReference type="STRING" id="1231336.L248_0927"/>
<accession>U4TI87</accession>
<dbReference type="EMBL" id="KI271597">
    <property type="protein sequence ID" value="ERL64516.1"/>
    <property type="molecule type" value="Genomic_DNA"/>
</dbReference>
<dbReference type="HOGENOM" id="CLU_025711_3_2_9"/>
<organism evidence="2 3">
    <name type="scientific">Schleiferilactobacillus shenzhenensis LY-73</name>
    <dbReference type="NCBI Taxonomy" id="1231336"/>
    <lineage>
        <taxon>Bacteria</taxon>
        <taxon>Bacillati</taxon>
        <taxon>Bacillota</taxon>
        <taxon>Bacilli</taxon>
        <taxon>Lactobacillales</taxon>
        <taxon>Lactobacillaceae</taxon>
        <taxon>Schleiferilactobacillus</taxon>
    </lineage>
</organism>
<dbReference type="eggNOG" id="COG2910">
    <property type="taxonomic scope" value="Bacteria"/>
</dbReference>
<reference evidence="3" key="1">
    <citation type="journal article" date="2013" name="Genome Announc.">
        <title>Whole-Genome Sequencing of Lactobacillus shenzhenensis Strain LY-73T.</title>
        <authorList>
            <person name="Lin Z."/>
            <person name="Liu Z."/>
            <person name="Yang R."/>
            <person name="Zou Y."/>
            <person name="Wan D."/>
            <person name="Chen J."/>
            <person name="Guo M."/>
            <person name="Zhao J."/>
            <person name="Fang C."/>
            <person name="Yang R."/>
            <person name="Liu F."/>
        </authorList>
    </citation>
    <scope>NUCLEOTIDE SEQUENCE [LARGE SCALE GENOMIC DNA]</scope>
    <source>
        <strain evidence="3">LY-73</strain>
    </source>
</reference>
<dbReference type="InterPro" id="IPR036291">
    <property type="entry name" value="NAD(P)-bd_dom_sf"/>
</dbReference>
<proteinExistence type="predicted"/>
<evidence type="ECO:0000313" key="2">
    <source>
        <dbReference type="EMBL" id="ERL64516.1"/>
    </source>
</evidence>
<dbReference type="Pfam" id="PF13460">
    <property type="entry name" value="NAD_binding_10"/>
    <property type="match status" value="1"/>
</dbReference>
<dbReference type="SUPFAM" id="SSF51735">
    <property type="entry name" value="NAD(P)-binding Rossmann-fold domains"/>
    <property type="match status" value="1"/>
</dbReference>
<dbReference type="PANTHER" id="PTHR43355">
    <property type="entry name" value="FLAVIN REDUCTASE (NADPH)"/>
    <property type="match status" value="1"/>
</dbReference>
<dbReference type="GO" id="GO:0016646">
    <property type="term" value="F:oxidoreductase activity, acting on the CH-NH group of donors, NAD or NADP as acceptor"/>
    <property type="evidence" value="ECO:0007669"/>
    <property type="project" value="TreeGrafter"/>
</dbReference>
<dbReference type="Gene3D" id="3.40.50.720">
    <property type="entry name" value="NAD(P)-binding Rossmann-like Domain"/>
    <property type="match status" value="1"/>
</dbReference>
<dbReference type="InterPro" id="IPR051606">
    <property type="entry name" value="Polyketide_Oxido-like"/>
</dbReference>
<dbReference type="InterPro" id="IPR016040">
    <property type="entry name" value="NAD(P)-bd_dom"/>
</dbReference>
<feature type="domain" description="NAD(P)-binding" evidence="1">
    <location>
        <begin position="10"/>
        <end position="184"/>
    </location>
</feature>
<sequence length="219" mass="23378">MSQLNITVIGATGMAGSAIVQEAVKRGHTVTAMARSENDLAALAKKVAGIHTMAVDAFQVPAEDWHAADAVVDAFATDPAHAYLHIDLATRLVAELRGTNKPRVVFILGAGSLQTGADHHLVVDDLRKLPGSDQFIAIPESQYIELQFLRSVKNVNWVGISPSRDFTAGPATKVLMGTNTLLHNAAGQSHTTAGTMAVAVLDEIEQPQHRQTRFTVADK</sequence>
<evidence type="ECO:0000259" key="1">
    <source>
        <dbReference type="Pfam" id="PF13460"/>
    </source>
</evidence>
<name>U4TI87_9LACO</name>
<keyword evidence="3" id="KW-1185">Reference proteome</keyword>
<dbReference type="AlphaFoldDB" id="U4TI87"/>
<evidence type="ECO:0000313" key="3">
    <source>
        <dbReference type="Proteomes" id="UP000030647"/>
    </source>
</evidence>
<protein>
    <recommendedName>
        <fullName evidence="1">NAD(P)-binding domain-containing protein</fullName>
    </recommendedName>
</protein>
<gene>
    <name evidence="2" type="ORF">L248_0927</name>
</gene>
<dbReference type="PANTHER" id="PTHR43355:SF2">
    <property type="entry name" value="FLAVIN REDUCTASE (NADPH)"/>
    <property type="match status" value="1"/>
</dbReference>